<protein>
    <submittedName>
        <fullName evidence="1">Uncharacterized protein</fullName>
    </submittedName>
</protein>
<organism evidence="1 2">
    <name type="scientific">Candidatus Terasakiella magnetica</name>
    <dbReference type="NCBI Taxonomy" id="1867952"/>
    <lineage>
        <taxon>Bacteria</taxon>
        <taxon>Pseudomonadati</taxon>
        <taxon>Pseudomonadota</taxon>
        <taxon>Alphaproteobacteria</taxon>
        <taxon>Rhodospirillales</taxon>
        <taxon>Terasakiellaceae</taxon>
        <taxon>Terasakiella</taxon>
    </lineage>
</organism>
<accession>A0A1C3RC05</accession>
<sequence>MKNWVIQYVYATEKAEQGVSILEVEAETIEEAKKIAVQKAAAEEYIFNVYPQSDEQFLGSVKHQANMLVGKGEYIDSEEA</sequence>
<gene>
    <name evidence="1" type="ORF">MTBPR1_10056</name>
</gene>
<dbReference type="STRING" id="1867952.MTBPR1_10056"/>
<evidence type="ECO:0000313" key="1">
    <source>
        <dbReference type="EMBL" id="SCA54809.1"/>
    </source>
</evidence>
<keyword evidence="2" id="KW-1185">Reference proteome</keyword>
<evidence type="ECO:0000313" key="2">
    <source>
        <dbReference type="Proteomes" id="UP000231658"/>
    </source>
</evidence>
<reference evidence="1 2" key="1">
    <citation type="submission" date="2016-07" db="EMBL/GenBank/DDBJ databases">
        <authorList>
            <person name="Lefevre C.T."/>
        </authorList>
    </citation>
    <scope>NUCLEOTIDE SEQUENCE [LARGE SCALE GENOMIC DNA]</scope>
    <source>
        <strain evidence="1">PR1</strain>
    </source>
</reference>
<dbReference type="RefSeq" id="WP_069185551.1">
    <property type="nucleotide sequence ID" value="NZ_FLYE01000001.1"/>
</dbReference>
<dbReference type="EMBL" id="FLYE01000001">
    <property type="protein sequence ID" value="SCA54809.1"/>
    <property type="molecule type" value="Genomic_DNA"/>
</dbReference>
<dbReference type="AlphaFoldDB" id="A0A1C3RC05"/>
<proteinExistence type="predicted"/>
<dbReference type="Proteomes" id="UP000231658">
    <property type="component" value="Unassembled WGS sequence"/>
</dbReference>
<dbReference type="OrthoDB" id="7363365at2"/>
<name>A0A1C3RC05_9PROT</name>